<dbReference type="EMBL" id="CP001101">
    <property type="protein sequence ID" value="ACE04484.1"/>
    <property type="molecule type" value="Genomic_DNA"/>
</dbReference>
<dbReference type="InterPro" id="IPR038726">
    <property type="entry name" value="PDDEXK_AddAB-type"/>
</dbReference>
<gene>
    <name evidence="2" type="ordered locus">Cphamn1_1561</name>
</gene>
<dbReference type="eggNOG" id="COG2887">
    <property type="taxonomic scope" value="Bacteria"/>
</dbReference>
<dbReference type="AlphaFoldDB" id="B3EK57"/>
<dbReference type="InterPro" id="IPR011604">
    <property type="entry name" value="PDDEXK-like_dom_sf"/>
</dbReference>
<dbReference type="Gene3D" id="3.90.320.10">
    <property type="match status" value="1"/>
</dbReference>
<name>B3EK57_CHLPB</name>
<dbReference type="KEGG" id="cpb:Cphamn1_1561"/>
<organism evidence="2">
    <name type="scientific">Chlorobium phaeobacteroides (strain BS1)</name>
    <dbReference type="NCBI Taxonomy" id="331678"/>
    <lineage>
        <taxon>Bacteria</taxon>
        <taxon>Pseudomonadati</taxon>
        <taxon>Chlorobiota</taxon>
        <taxon>Chlorobiia</taxon>
        <taxon>Chlorobiales</taxon>
        <taxon>Chlorobiaceae</taxon>
        <taxon>Chlorobium/Pelodictyon group</taxon>
        <taxon>Chlorobium</taxon>
    </lineage>
</organism>
<dbReference type="Pfam" id="PF12705">
    <property type="entry name" value="PDDEXK_1"/>
    <property type="match status" value="1"/>
</dbReference>
<reference evidence="2" key="1">
    <citation type="submission" date="2008-06" db="EMBL/GenBank/DDBJ databases">
        <title>Complete sequence of Chlorobium phaeobacteroides BS1.</title>
        <authorList>
            <consortium name="US DOE Joint Genome Institute"/>
            <person name="Lucas S."/>
            <person name="Copeland A."/>
            <person name="Lapidus A."/>
            <person name="Glavina del Rio T."/>
            <person name="Dalin E."/>
            <person name="Tice H."/>
            <person name="Bruce D."/>
            <person name="Goodwin L."/>
            <person name="Pitluck S."/>
            <person name="Schmutz J."/>
            <person name="Larimer F."/>
            <person name="Land M."/>
            <person name="Hauser L."/>
            <person name="Kyrpides N."/>
            <person name="Ovchinnikova G."/>
            <person name="Li T."/>
            <person name="Liu Z."/>
            <person name="Zhao F."/>
            <person name="Overmann J."/>
            <person name="Bryant D.A."/>
            <person name="Richardson P."/>
        </authorList>
    </citation>
    <scope>NUCLEOTIDE SEQUENCE [LARGE SCALE GENOMIC DNA]</scope>
    <source>
        <strain evidence="2">BS1</strain>
    </source>
</reference>
<protein>
    <recommendedName>
        <fullName evidence="1">PD-(D/E)XK endonuclease-like domain-containing protein</fullName>
    </recommendedName>
</protein>
<feature type="domain" description="PD-(D/E)XK endonuclease-like" evidence="1">
    <location>
        <begin position="592"/>
        <end position="847"/>
    </location>
</feature>
<evidence type="ECO:0000313" key="2">
    <source>
        <dbReference type="EMBL" id="ACE04484.1"/>
    </source>
</evidence>
<proteinExistence type="predicted"/>
<dbReference type="HOGENOM" id="CLU_015152_0_0_10"/>
<accession>B3EK57</accession>
<dbReference type="STRING" id="331678.Cphamn1_1561"/>
<sequence length="876" mass="97916">MQVIFGLHLDGKRSWKKRNALNRLVLGPSGLLSQLELYLGLSAKRPVKLQRVIHFRKILKLLDDGKRFYSRSMRVDDFGVASRLLEWRDELYLNGWNGRFLEKPLSGKLADFAEVESFLRYENFAPGNGERLLAVAEALQSLRTPITSLELLEPFERHPLRWQQVVRQLPNSYRGPFTEPAAPEGSVLHFLQHRLLFEESVIEPPEVVQDSSLSVVTADTALAAAYHVAEKLGAKREDALLVEGGEGEILDEVLEAQGYPRQAFQRRQAALSSLQLLPLLLRLRRYPLDVEALHAFLTLPEAFNPLNQSLSELLAQVVCRCPGMGGAQWQAALRQFSQQAVDTAPEAIDELKRWLEGSHVAYDQPMPLAELIACAGMVKEFYSRKKDEDEQKEFRSLFSGAYEQVSVFLGAVEDLFSQGEKSICSYQIEQLLAFAACGIRHLFQREAGSVPDTSHPGAVCENSSHVIWWWAVSPAMEQAAPWSAAERLFLKGEGVLFPSQEKVLAWQASDWLRPLLAARESCMLVLPPEGDERHPLWLKIASLVPSIPVLQIEESLSVPGGINSSLIPGHDLPGKRPFWKIAKGIPLPDSPLSPTSLEMLIAAPASWFLNHVAQVRPSERLELNDGVRLYGSLAHRLIQTLVDRLRSTSGEMPVLNAWFDAVFDELIQSEGAVLMMPGRGAELENLRQRLRFAVSRLLPVLREQGSSTMYAEHRLEGSFAGGRMRGRADLLLFSRGGEASVIDMKWGGGELRRKSLERGTHVQLLAYAAMVEQKTGLWPVLAYYIMKDSRLFATKEGVFSFGEAVRGEGEASSQAIWRRVLESFSWRMDQIKEGILALAGSDEASECAPPPGLEALAAIDVPYNPYRFLEGWESCQ</sequence>
<evidence type="ECO:0000259" key="1">
    <source>
        <dbReference type="Pfam" id="PF12705"/>
    </source>
</evidence>